<evidence type="ECO:0000259" key="1">
    <source>
        <dbReference type="PROSITE" id="PS50883"/>
    </source>
</evidence>
<dbReference type="SMART" id="SM00267">
    <property type="entry name" value="GGDEF"/>
    <property type="match status" value="1"/>
</dbReference>
<dbReference type="Pfam" id="PF00563">
    <property type="entry name" value="EAL"/>
    <property type="match status" value="1"/>
</dbReference>
<reference evidence="3" key="1">
    <citation type="submission" date="2021-06" db="EMBL/GenBank/DDBJ databases">
        <title>Complete genome sequence of Nocardioides sp. G188.</title>
        <authorList>
            <person name="Im W.-T."/>
        </authorList>
    </citation>
    <scope>NUCLEOTIDE SEQUENCE</scope>
    <source>
        <strain evidence="3">G188</strain>
    </source>
</reference>
<dbReference type="GO" id="GO:0071111">
    <property type="term" value="F:cyclic-guanylate-specific phosphodiesterase activity"/>
    <property type="evidence" value="ECO:0007669"/>
    <property type="project" value="InterPro"/>
</dbReference>
<dbReference type="Pfam" id="PF00990">
    <property type="entry name" value="GGDEF"/>
    <property type="match status" value="1"/>
</dbReference>
<gene>
    <name evidence="3" type="ORF">KRR39_08760</name>
</gene>
<dbReference type="AlphaFoldDB" id="A0A975T2Q6"/>
<dbReference type="PROSITE" id="PS50887">
    <property type="entry name" value="GGDEF"/>
    <property type="match status" value="1"/>
</dbReference>
<protein>
    <submittedName>
        <fullName evidence="3">Bifunctional diguanylate cyclase/phosphodiesterase</fullName>
    </submittedName>
</protein>
<dbReference type="Proteomes" id="UP000683575">
    <property type="component" value="Chromosome"/>
</dbReference>
<dbReference type="KEGG" id="nps:KRR39_08760"/>
<dbReference type="InterPro" id="IPR001633">
    <property type="entry name" value="EAL_dom"/>
</dbReference>
<dbReference type="SMART" id="SM00052">
    <property type="entry name" value="EAL"/>
    <property type="match status" value="1"/>
</dbReference>
<feature type="domain" description="GGDEF" evidence="2">
    <location>
        <begin position="21"/>
        <end position="157"/>
    </location>
</feature>
<evidence type="ECO:0000313" key="4">
    <source>
        <dbReference type="Proteomes" id="UP000683575"/>
    </source>
</evidence>
<evidence type="ECO:0000313" key="3">
    <source>
        <dbReference type="EMBL" id="QWZ09804.1"/>
    </source>
</evidence>
<proteinExistence type="predicted"/>
<keyword evidence="4" id="KW-1185">Reference proteome</keyword>
<accession>A0A975T2Q6</accession>
<dbReference type="PROSITE" id="PS50883">
    <property type="entry name" value="EAL"/>
    <property type="match status" value="1"/>
</dbReference>
<dbReference type="PANTHER" id="PTHR33121:SF70">
    <property type="entry name" value="SIGNALING PROTEIN YKOW"/>
    <property type="match status" value="1"/>
</dbReference>
<evidence type="ECO:0000259" key="2">
    <source>
        <dbReference type="PROSITE" id="PS50887"/>
    </source>
</evidence>
<dbReference type="EMBL" id="CP077062">
    <property type="protein sequence ID" value="QWZ09804.1"/>
    <property type="molecule type" value="Genomic_DNA"/>
</dbReference>
<sequence length="429" mass="46029">MTYPGFVRLCANAIAARTFDAQPAVLLIDLEGVSEAVDMDEHAAAGDLMRMVASRVGREVGSLGVLARMNDHQLGVLFPSLTSPAAALDLAYRVVSAVSTPFILPSQRQVQLSTSLGLVTWEAMGLRATADDLLRGAGLAVREARRAGRNHIEVCTAELIAVADETLAIGKDLRKALDEKGLRVCYQPLVDLTHGSVVGFEALVRWSHPVHGHVSPARFVPVAEEFGLISELGRMVLSTASAQIQQWSSTFGIPLTAHVNVSGVDLANPGFVTMVEECLATSGLPTSQLVLEVTEAAVEPQVETARARFDGLHDIGVRVALDDFGTGRSALSYLQTLAVDILKVDRSYLDDVDESKADDLLRGVIGLGQALGMEVYGEGIEDEEQRTRLRRNGCDIGQGYLFERPLPAEDAAVYLRQQAAPASYALPFG</sequence>
<name>A0A975T2Q6_9ACTN</name>
<feature type="domain" description="EAL" evidence="1">
    <location>
        <begin position="166"/>
        <end position="419"/>
    </location>
</feature>
<dbReference type="CDD" id="cd01948">
    <property type="entry name" value="EAL"/>
    <property type="match status" value="1"/>
</dbReference>
<organism evidence="3 4">
    <name type="scientific">Nocardioides panacis</name>
    <dbReference type="NCBI Taxonomy" id="2849501"/>
    <lineage>
        <taxon>Bacteria</taxon>
        <taxon>Bacillati</taxon>
        <taxon>Actinomycetota</taxon>
        <taxon>Actinomycetes</taxon>
        <taxon>Propionibacteriales</taxon>
        <taxon>Nocardioidaceae</taxon>
        <taxon>Nocardioides</taxon>
    </lineage>
</organism>
<dbReference type="InterPro" id="IPR000160">
    <property type="entry name" value="GGDEF_dom"/>
</dbReference>
<dbReference type="InterPro" id="IPR050706">
    <property type="entry name" value="Cyclic-di-GMP_PDE-like"/>
</dbReference>
<dbReference type="PANTHER" id="PTHR33121">
    <property type="entry name" value="CYCLIC DI-GMP PHOSPHODIESTERASE PDEF"/>
    <property type="match status" value="1"/>
</dbReference>